<dbReference type="CDD" id="cd02215">
    <property type="entry name" value="cupin_QDO_N_C"/>
    <property type="match status" value="1"/>
</dbReference>
<reference evidence="3" key="1">
    <citation type="journal article" date="2023" name="Mol. Phylogenet. Evol.">
        <title>Genome-scale phylogeny and comparative genomics of the fungal order Sordariales.</title>
        <authorList>
            <person name="Hensen N."/>
            <person name="Bonometti L."/>
            <person name="Westerberg I."/>
            <person name="Brannstrom I.O."/>
            <person name="Guillou S."/>
            <person name="Cros-Aarteil S."/>
            <person name="Calhoun S."/>
            <person name="Haridas S."/>
            <person name="Kuo A."/>
            <person name="Mondo S."/>
            <person name="Pangilinan J."/>
            <person name="Riley R."/>
            <person name="LaButti K."/>
            <person name="Andreopoulos B."/>
            <person name="Lipzen A."/>
            <person name="Chen C."/>
            <person name="Yan M."/>
            <person name="Daum C."/>
            <person name="Ng V."/>
            <person name="Clum A."/>
            <person name="Steindorff A."/>
            <person name="Ohm R.A."/>
            <person name="Martin F."/>
            <person name="Silar P."/>
            <person name="Natvig D.O."/>
            <person name="Lalanne C."/>
            <person name="Gautier V."/>
            <person name="Ament-Velasquez S.L."/>
            <person name="Kruys A."/>
            <person name="Hutchinson M.I."/>
            <person name="Powell A.J."/>
            <person name="Barry K."/>
            <person name="Miller A.N."/>
            <person name="Grigoriev I.V."/>
            <person name="Debuchy R."/>
            <person name="Gladieux P."/>
            <person name="Hiltunen Thoren M."/>
            <person name="Johannesson H."/>
        </authorList>
    </citation>
    <scope>NUCLEOTIDE SEQUENCE [LARGE SCALE GENOMIC DNA]</scope>
    <source>
        <strain evidence="3">CBS 340.73</strain>
    </source>
</reference>
<dbReference type="PANTHER" id="PTHR36440">
    <property type="entry name" value="PUTATIVE (AFU_ORTHOLOGUE AFUA_8G07350)-RELATED"/>
    <property type="match status" value="1"/>
</dbReference>
<keyword evidence="3" id="KW-1185">Reference proteome</keyword>
<evidence type="ECO:0000259" key="1">
    <source>
        <dbReference type="Pfam" id="PF07883"/>
    </source>
</evidence>
<evidence type="ECO:0000313" key="3">
    <source>
        <dbReference type="Proteomes" id="UP001303473"/>
    </source>
</evidence>
<dbReference type="AlphaFoldDB" id="A0AAN6NEB0"/>
<feature type="domain" description="Cupin type-2" evidence="1">
    <location>
        <begin position="61"/>
        <end position="109"/>
    </location>
</feature>
<evidence type="ECO:0000313" key="2">
    <source>
        <dbReference type="EMBL" id="KAK3942147.1"/>
    </source>
</evidence>
<accession>A0AAN6NEB0</accession>
<gene>
    <name evidence="2" type="ORF">QBC46DRAFT_427832</name>
</gene>
<dbReference type="PANTHER" id="PTHR36440:SF1">
    <property type="entry name" value="PUTATIVE (AFU_ORTHOLOGUE AFUA_8G07350)-RELATED"/>
    <property type="match status" value="1"/>
</dbReference>
<protein>
    <submittedName>
        <fullName evidence="2">Quercetin 2,3-dioxygenase</fullName>
    </submittedName>
</protein>
<dbReference type="InterPro" id="IPR011051">
    <property type="entry name" value="RmlC_Cupin_sf"/>
</dbReference>
<dbReference type="Proteomes" id="UP001303473">
    <property type="component" value="Unassembled WGS sequence"/>
</dbReference>
<dbReference type="InterPro" id="IPR014710">
    <property type="entry name" value="RmlC-like_jellyroll"/>
</dbReference>
<dbReference type="InterPro" id="IPR013096">
    <property type="entry name" value="Cupin_2"/>
</dbReference>
<dbReference type="Pfam" id="PF07883">
    <property type="entry name" value="Cupin_2"/>
    <property type="match status" value="1"/>
</dbReference>
<dbReference type="Gene3D" id="2.60.120.10">
    <property type="entry name" value="Jelly Rolls"/>
    <property type="match status" value="2"/>
</dbReference>
<name>A0AAN6NEB0_9PEZI</name>
<comment type="caution">
    <text evidence="2">The sequence shown here is derived from an EMBL/GenBank/DDBJ whole genome shotgun (WGS) entry which is preliminary data.</text>
</comment>
<dbReference type="EMBL" id="MU853776">
    <property type="protein sequence ID" value="KAK3942147.1"/>
    <property type="molecule type" value="Genomic_DNA"/>
</dbReference>
<dbReference type="InterPro" id="IPR053146">
    <property type="entry name" value="QDO-like"/>
</dbReference>
<sequence>MSPPILSSPPDARTSYIIDQLEGERLTIPGSKGVFRILASSKQTNGGIAVFQSGAVLSDAPGFHWHDEAHDVFLVTKGFLKLWNDDKCRIMGPGDFAYVPPKVIHNPELLGPHTETFGLVAPGDWIDFFRYVGETYHGVIAPESDDRNLASLLIPKVMAAKDRFDVHFERDYYYTPPAVSDWLDSENQLPSSSSPSPYFLRANTGPRYLLGGLLSRPFITTHQTAGKFAISSLETSNVYSPPSLSVLLSRKWMTFREVDHCFCVQEGTLLVKLREPRGLGDDDKEEEEEEEEWTPVREGQTLVVSAGQAFALKAGSRFVRVWSFTNGNGIEELVHTAGEPCKSFVLPDGLDTKKVDDIKFEAACKELGVLTESLAIRTE</sequence>
<proteinExistence type="predicted"/>
<dbReference type="SUPFAM" id="SSF51182">
    <property type="entry name" value="RmlC-like cupins"/>
    <property type="match status" value="1"/>
</dbReference>
<organism evidence="2 3">
    <name type="scientific">Diplogelasinospora grovesii</name>
    <dbReference type="NCBI Taxonomy" id="303347"/>
    <lineage>
        <taxon>Eukaryota</taxon>
        <taxon>Fungi</taxon>
        <taxon>Dikarya</taxon>
        <taxon>Ascomycota</taxon>
        <taxon>Pezizomycotina</taxon>
        <taxon>Sordariomycetes</taxon>
        <taxon>Sordariomycetidae</taxon>
        <taxon>Sordariales</taxon>
        <taxon>Diplogelasinosporaceae</taxon>
        <taxon>Diplogelasinospora</taxon>
    </lineage>
</organism>